<dbReference type="InterPro" id="IPR046250">
    <property type="entry name" value="DUF6283"/>
</dbReference>
<gene>
    <name evidence="1" type="ORF">SAMN05421812_1363</name>
</gene>
<reference evidence="1 2" key="1">
    <citation type="submission" date="2017-06" db="EMBL/GenBank/DDBJ databases">
        <authorList>
            <person name="Kim H.J."/>
            <person name="Triplett B.A."/>
        </authorList>
    </citation>
    <scope>NUCLEOTIDE SEQUENCE [LARGE SCALE GENOMIC DNA]</scope>
    <source>
        <strain evidence="1 2">CGMCC 4.5593</strain>
    </source>
</reference>
<name>A0A239PGJ1_9ACTN</name>
<dbReference type="RefSeq" id="WP_239126810.1">
    <property type="nucleotide sequence ID" value="NZ_FZPH01000036.1"/>
</dbReference>
<dbReference type="Proteomes" id="UP000198362">
    <property type="component" value="Unassembled WGS sequence"/>
</dbReference>
<dbReference type="Pfam" id="PF19800">
    <property type="entry name" value="DUF6283"/>
    <property type="match status" value="1"/>
</dbReference>
<evidence type="ECO:0000313" key="2">
    <source>
        <dbReference type="Proteomes" id="UP000198362"/>
    </source>
</evidence>
<organism evidence="1 2">
    <name type="scientific">Asanoa hainanensis</name>
    <dbReference type="NCBI Taxonomy" id="560556"/>
    <lineage>
        <taxon>Bacteria</taxon>
        <taxon>Bacillati</taxon>
        <taxon>Actinomycetota</taxon>
        <taxon>Actinomycetes</taxon>
        <taxon>Micromonosporales</taxon>
        <taxon>Micromonosporaceae</taxon>
        <taxon>Asanoa</taxon>
    </lineage>
</organism>
<dbReference type="AlphaFoldDB" id="A0A239PGJ1"/>
<accession>A0A239PGJ1</accession>
<protein>
    <submittedName>
        <fullName evidence="1">Uncharacterized protein</fullName>
    </submittedName>
</protein>
<dbReference type="EMBL" id="FZPH01000036">
    <property type="protein sequence ID" value="SNT66256.1"/>
    <property type="molecule type" value="Genomic_DNA"/>
</dbReference>
<keyword evidence="2" id="KW-1185">Reference proteome</keyword>
<sequence>MAGGASISGPASSPCPACPYRRDVPSGVWSRHEYVRLTAYDLDTALQPSTVLVCYGSEPRRVCAGWAGCHDTRELLALRLAAPWGTMAADDLAATHRYVSPAPLFSSGREAAVHGAASLADPSPAARALIAQVAPRIEVPLLGPLVATLPVPEPVPVDGDCLIWAPATARRLAASGVTAAPVSITGWADPAQVTIAFVHCAVAVDLEEENPAHRRGPYIVDVTARQFAGDLPERWVADWSNYAACLARATGAFVVTSSLDSSQLRRERWNDIRDRRRIWHWA</sequence>
<proteinExistence type="predicted"/>
<evidence type="ECO:0000313" key="1">
    <source>
        <dbReference type="EMBL" id="SNT66256.1"/>
    </source>
</evidence>